<feature type="transmembrane region" description="Helical" evidence="2">
    <location>
        <begin position="121"/>
        <end position="144"/>
    </location>
</feature>
<comment type="caution">
    <text evidence="3">The sequence shown here is derived from an EMBL/GenBank/DDBJ whole genome shotgun (WGS) entry which is preliminary data.</text>
</comment>
<evidence type="ECO:0000313" key="3">
    <source>
        <dbReference type="EMBL" id="CAH2354875.1"/>
    </source>
</evidence>
<evidence type="ECO:0008006" key="5">
    <source>
        <dbReference type="Google" id="ProtNLM"/>
    </source>
</evidence>
<gene>
    <name evidence="3" type="ORF">CLIB1423_19S01860</name>
</gene>
<dbReference type="AlphaFoldDB" id="A0A9P0QTX5"/>
<keyword evidence="4" id="KW-1185">Reference proteome</keyword>
<dbReference type="InterPro" id="IPR025187">
    <property type="entry name" value="DUF4112"/>
</dbReference>
<evidence type="ECO:0000256" key="1">
    <source>
        <dbReference type="SAM" id="MobiDB-lite"/>
    </source>
</evidence>
<feature type="transmembrane region" description="Helical" evidence="2">
    <location>
        <begin position="73"/>
        <end position="101"/>
    </location>
</feature>
<dbReference type="PANTHER" id="PTHR35519">
    <property type="entry name" value="MEMBRANE PROTEINS"/>
    <property type="match status" value="1"/>
</dbReference>
<evidence type="ECO:0000313" key="4">
    <source>
        <dbReference type="Proteomes" id="UP000837801"/>
    </source>
</evidence>
<accession>A0A9P0QTX5</accession>
<feature type="compositionally biased region" description="Low complexity" evidence="1">
    <location>
        <begin position="224"/>
        <end position="250"/>
    </location>
</feature>
<protein>
    <recommendedName>
        <fullName evidence="5">DUF4112 domain-containing protein</fullName>
    </recommendedName>
</protein>
<organism evidence="3 4">
    <name type="scientific">[Candida] railenensis</name>
    <dbReference type="NCBI Taxonomy" id="45579"/>
    <lineage>
        <taxon>Eukaryota</taxon>
        <taxon>Fungi</taxon>
        <taxon>Dikarya</taxon>
        <taxon>Ascomycota</taxon>
        <taxon>Saccharomycotina</taxon>
        <taxon>Pichiomycetes</taxon>
        <taxon>Debaryomycetaceae</taxon>
        <taxon>Kurtzmaniella</taxon>
    </lineage>
</organism>
<proteinExistence type="predicted"/>
<dbReference type="Proteomes" id="UP000837801">
    <property type="component" value="Unassembled WGS sequence"/>
</dbReference>
<name>A0A9P0QTX5_9ASCO</name>
<feature type="region of interest" description="Disordered" evidence="1">
    <location>
        <begin position="220"/>
        <end position="297"/>
    </location>
</feature>
<dbReference type="PANTHER" id="PTHR35519:SF2">
    <property type="entry name" value="PH DOMAIN PROTEIN"/>
    <property type="match status" value="1"/>
</dbReference>
<keyword evidence="2" id="KW-0812">Transmembrane</keyword>
<dbReference type="OrthoDB" id="2103474at2759"/>
<sequence length="297" mass="33450">MSQFVFKYLANRLLRDNQLNKFGVEDPYYEYIPLDEQGKRTKKVKRRTPAGLSTKDIDVLDTLRKKAYRYDMWFNFLGVKFGWSNVVGIIPIAGSIVATYWSLTMLVAARQLEDGLPLDIHFIFIFNVLIDFLLGLIPIVGDLIEIGYKANSRNFLLIEKHLERVGQKNLGLIEPNEVRPSFINDKVQPVFEEKIVPGTIKAGEQIKNFVNDQYNSIQKKKKSTSNTSLNTSSVRPGSSASASATTQTSSHTVLPHSVDTADSTAVNSFEDDSKSIKSVKSLNKRYQETENDTGTET</sequence>
<keyword evidence="2" id="KW-1133">Transmembrane helix</keyword>
<dbReference type="EMBL" id="CAKXYY010000019">
    <property type="protein sequence ID" value="CAH2354875.1"/>
    <property type="molecule type" value="Genomic_DNA"/>
</dbReference>
<reference evidence="3" key="1">
    <citation type="submission" date="2022-03" db="EMBL/GenBank/DDBJ databases">
        <authorList>
            <person name="Legras J.-L."/>
            <person name="Devillers H."/>
            <person name="Grondin C."/>
        </authorList>
    </citation>
    <scope>NUCLEOTIDE SEQUENCE</scope>
    <source>
        <strain evidence="3">CLIB 1423</strain>
    </source>
</reference>
<keyword evidence="2" id="KW-0472">Membrane</keyword>
<dbReference type="Pfam" id="PF13430">
    <property type="entry name" value="DUF4112"/>
    <property type="match status" value="1"/>
</dbReference>
<evidence type="ECO:0000256" key="2">
    <source>
        <dbReference type="SAM" id="Phobius"/>
    </source>
</evidence>